<accession>A0A4P5NUB1</accession>
<protein>
    <recommendedName>
        <fullName evidence="5">Outer membrane protein</fullName>
    </recommendedName>
</protein>
<reference evidence="4" key="1">
    <citation type="submission" date="2017-01" db="EMBL/GenBank/DDBJ databases">
        <title>Komagataeibacter sp. MSKU9 whole genome sequencing project.</title>
        <authorList>
            <person name="Matsutani M."/>
            <person name="Naloka K."/>
            <person name="Theeragool G."/>
            <person name="Yakushi T."/>
            <person name="Matsushita K."/>
        </authorList>
    </citation>
    <scope>NUCLEOTIDE SEQUENCE [LARGE SCALE GENOMIC DNA]</scope>
    <source>
        <strain evidence="4">MSKU9</strain>
    </source>
</reference>
<name>A0A4P5NUB1_9PROT</name>
<feature type="chain" id="PRO_5020365450" description="Outer membrane protein" evidence="2">
    <location>
        <begin position="32"/>
        <end position="191"/>
    </location>
</feature>
<gene>
    <name evidence="3" type="ORF">MSKU9_1602</name>
</gene>
<dbReference type="Proteomes" id="UP000315095">
    <property type="component" value="Unassembled WGS sequence"/>
</dbReference>
<feature type="signal peptide" evidence="2">
    <location>
        <begin position="1"/>
        <end position="31"/>
    </location>
</feature>
<evidence type="ECO:0000313" key="3">
    <source>
        <dbReference type="EMBL" id="GCE83461.1"/>
    </source>
</evidence>
<organism evidence="3 4">
    <name type="scientific">Komagataeibacter diospyri</name>
    <dbReference type="NCBI Taxonomy" id="1932662"/>
    <lineage>
        <taxon>Bacteria</taxon>
        <taxon>Pseudomonadati</taxon>
        <taxon>Pseudomonadota</taxon>
        <taxon>Alphaproteobacteria</taxon>
        <taxon>Acetobacterales</taxon>
        <taxon>Acetobacteraceae</taxon>
        <taxon>Komagataeibacter</taxon>
    </lineage>
</organism>
<evidence type="ECO:0000256" key="2">
    <source>
        <dbReference type="SAM" id="SignalP"/>
    </source>
</evidence>
<evidence type="ECO:0000256" key="1">
    <source>
        <dbReference type="SAM" id="MobiDB-lite"/>
    </source>
</evidence>
<feature type="region of interest" description="Disordered" evidence="1">
    <location>
        <begin position="157"/>
        <end position="191"/>
    </location>
</feature>
<keyword evidence="4" id="KW-1185">Reference proteome</keyword>
<evidence type="ECO:0000313" key="4">
    <source>
        <dbReference type="Proteomes" id="UP000315095"/>
    </source>
</evidence>
<comment type="caution">
    <text evidence="3">The sequence shown here is derived from an EMBL/GenBank/DDBJ whole genome shotgun (WGS) entry which is preliminary data.</text>
</comment>
<sequence>MPMCKSVRTGTLRALATALIGGSLATHPALAQTLTVIDASGHTVDIIVPRQVAARPAFDAIDQMMDREFAAMEARQQQMMHLMDQTMSSPVAALPTPALDTRNAHGQGSMYQSVTTISWGSNGIPCSQTVTSTSNGNSAPVFQVATRGDATCTARLTPATNRQTPATQAQDLTPAVDTTPSPARRITSRPF</sequence>
<evidence type="ECO:0008006" key="5">
    <source>
        <dbReference type="Google" id="ProtNLM"/>
    </source>
</evidence>
<dbReference type="EMBL" id="BDLU01000033">
    <property type="protein sequence ID" value="GCE83461.1"/>
    <property type="molecule type" value="Genomic_DNA"/>
</dbReference>
<keyword evidence="2" id="KW-0732">Signal</keyword>
<feature type="compositionally biased region" description="Polar residues" evidence="1">
    <location>
        <begin position="158"/>
        <end position="181"/>
    </location>
</feature>
<dbReference type="OrthoDB" id="7280918at2"/>
<dbReference type="AlphaFoldDB" id="A0A4P5NUB1"/>
<proteinExistence type="predicted"/>